<feature type="non-terminal residue" evidence="3">
    <location>
        <position position="1"/>
    </location>
</feature>
<sequence length="168" mass="18317">LLFELVPKYLDPTAYRVALSRVPEITKILELKWAHIYTGNARIARAISDAAAKRLTPMTLELGGMGPIIIATASIWVRRRCVWQRERLCGGRLIMVIVGRCVRGFAFVLLCALLAGCSRVPFVLLVGSVLVLFSLSFSFSFAVSLGAALCGMAIRCGGWRRDAGCDLG</sequence>
<dbReference type="InterPro" id="IPR012394">
    <property type="entry name" value="Aldehyde_DH_NAD(P)"/>
</dbReference>
<reference evidence="3 4" key="1">
    <citation type="submission" date="2020-07" db="EMBL/GenBank/DDBJ databases">
        <title>Comparative genomics of pyrophilous fungi reveals a link between fire events and developmental genes.</title>
        <authorList>
            <consortium name="DOE Joint Genome Institute"/>
            <person name="Steindorff A.S."/>
            <person name="Carver A."/>
            <person name="Calhoun S."/>
            <person name="Stillman K."/>
            <person name="Liu H."/>
            <person name="Lipzen A."/>
            <person name="Pangilinan J."/>
            <person name="Labutti K."/>
            <person name="Bruns T.D."/>
            <person name="Grigoriev I.V."/>
        </authorList>
    </citation>
    <scope>NUCLEOTIDE SEQUENCE [LARGE SCALE GENOMIC DNA]</scope>
    <source>
        <strain evidence="3 4">CBS 144469</strain>
    </source>
</reference>
<dbReference type="OrthoDB" id="440325at2759"/>
<accession>A0A8H6I0N8</accession>
<feature type="transmembrane region" description="Helical" evidence="2">
    <location>
        <begin position="58"/>
        <end position="77"/>
    </location>
</feature>
<protein>
    <submittedName>
        <fullName evidence="3">Uncharacterized protein</fullName>
    </submittedName>
</protein>
<evidence type="ECO:0000256" key="2">
    <source>
        <dbReference type="SAM" id="Phobius"/>
    </source>
</evidence>
<dbReference type="InterPro" id="IPR016162">
    <property type="entry name" value="Ald_DH_N"/>
</dbReference>
<feature type="transmembrane region" description="Helical" evidence="2">
    <location>
        <begin position="122"/>
        <end position="151"/>
    </location>
</feature>
<dbReference type="GO" id="GO:0004029">
    <property type="term" value="F:aldehyde dehydrogenase (NAD+) activity"/>
    <property type="evidence" value="ECO:0007669"/>
    <property type="project" value="TreeGrafter"/>
</dbReference>
<proteinExistence type="predicted"/>
<keyword evidence="4" id="KW-1185">Reference proteome</keyword>
<dbReference type="GO" id="GO:0005737">
    <property type="term" value="C:cytoplasm"/>
    <property type="evidence" value="ECO:0007669"/>
    <property type="project" value="TreeGrafter"/>
</dbReference>
<dbReference type="InterPro" id="IPR016161">
    <property type="entry name" value="Ald_DH/histidinol_DH"/>
</dbReference>
<comment type="caution">
    <text evidence="3">The sequence shown here is derived from an EMBL/GenBank/DDBJ whole genome shotgun (WGS) entry which is preliminary data.</text>
</comment>
<feature type="transmembrane region" description="Helical" evidence="2">
    <location>
        <begin position="89"/>
        <end position="116"/>
    </location>
</feature>
<keyword evidence="2" id="KW-0812">Transmembrane</keyword>
<keyword evidence="1" id="KW-0560">Oxidoreductase</keyword>
<evidence type="ECO:0000256" key="1">
    <source>
        <dbReference type="ARBA" id="ARBA00023002"/>
    </source>
</evidence>
<dbReference type="SUPFAM" id="SSF53720">
    <property type="entry name" value="ALDH-like"/>
    <property type="match status" value="1"/>
</dbReference>
<dbReference type="EMBL" id="JACGCI010000031">
    <property type="protein sequence ID" value="KAF6755258.1"/>
    <property type="molecule type" value="Genomic_DNA"/>
</dbReference>
<keyword evidence="2" id="KW-0472">Membrane</keyword>
<organism evidence="3 4">
    <name type="scientific">Ephemerocybe angulata</name>
    <dbReference type="NCBI Taxonomy" id="980116"/>
    <lineage>
        <taxon>Eukaryota</taxon>
        <taxon>Fungi</taxon>
        <taxon>Dikarya</taxon>
        <taxon>Basidiomycota</taxon>
        <taxon>Agaricomycotina</taxon>
        <taxon>Agaricomycetes</taxon>
        <taxon>Agaricomycetidae</taxon>
        <taxon>Agaricales</taxon>
        <taxon>Agaricineae</taxon>
        <taxon>Psathyrellaceae</taxon>
        <taxon>Ephemerocybe</taxon>
    </lineage>
</organism>
<dbReference type="PANTHER" id="PTHR43570:SF16">
    <property type="entry name" value="ALDEHYDE DEHYDROGENASE TYPE III, ISOFORM Q"/>
    <property type="match status" value="1"/>
</dbReference>
<evidence type="ECO:0000313" key="4">
    <source>
        <dbReference type="Proteomes" id="UP000521943"/>
    </source>
</evidence>
<dbReference type="PANTHER" id="PTHR43570">
    <property type="entry name" value="ALDEHYDE DEHYDROGENASE"/>
    <property type="match status" value="1"/>
</dbReference>
<dbReference type="Gene3D" id="3.40.605.10">
    <property type="entry name" value="Aldehyde Dehydrogenase, Chain A, domain 1"/>
    <property type="match status" value="1"/>
</dbReference>
<evidence type="ECO:0000313" key="3">
    <source>
        <dbReference type="EMBL" id="KAF6755258.1"/>
    </source>
</evidence>
<dbReference type="AlphaFoldDB" id="A0A8H6I0N8"/>
<dbReference type="GO" id="GO:0006081">
    <property type="term" value="P:aldehyde metabolic process"/>
    <property type="evidence" value="ECO:0007669"/>
    <property type="project" value="InterPro"/>
</dbReference>
<keyword evidence="2" id="KW-1133">Transmembrane helix</keyword>
<gene>
    <name evidence="3" type="ORF">DFP72DRAFT_811897</name>
</gene>
<name>A0A8H6I0N8_9AGAR</name>
<dbReference type="Proteomes" id="UP000521943">
    <property type="component" value="Unassembled WGS sequence"/>
</dbReference>